<keyword evidence="1" id="KW-0472">Membrane</keyword>
<proteinExistence type="evidence at transcript level"/>
<dbReference type="OrthoDB" id="330047at2759"/>
<evidence type="ECO:0000256" key="1">
    <source>
        <dbReference type="SAM" id="Phobius"/>
    </source>
</evidence>
<name>A0A0H3YFM8_SCHMD</name>
<protein>
    <submittedName>
        <fullName evidence="2">Slc43a-5</fullName>
    </submittedName>
</protein>
<feature type="transmembrane region" description="Helical" evidence="1">
    <location>
        <begin position="128"/>
        <end position="148"/>
    </location>
</feature>
<feature type="transmembrane region" description="Helical" evidence="1">
    <location>
        <begin position="389"/>
        <end position="414"/>
    </location>
</feature>
<gene>
    <name evidence="2" type="primary">slc43a-5</name>
</gene>
<keyword evidence="1" id="KW-0812">Transmembrane</keyword>
<dbReference type="AlphaFoldDB" id="A0A0H3YFM8"/>
<dbReference type="PANTHER" id="PTHR20765:SF1">
    <property type="entry name" value="EQUILIBRATIVE NUCLEOBASE TRANSPORTER 1"/>
    <property type="match status" value="1"/>
</dbReference>
<feature type="transmembrane region" description="Helical" evidence="1">
    <location>
        <begin position="189"/>
        <end position="216"/>
    </location>
</feature>
<organism evidence="2">
    <name type="scientific">Schmidtea mediterranea</name>
    <name type="common">Freshwater planarian flatworm</name>
    <dbReference type="NCBI Taxonomy" id="79327"/>
    <lineage>
        <taxon>Eukaryota</taxon>
        <taxon>Metazoa</taxon>
        <taxon>Spiralia</taxon>
        <taxon>Lophotrochozoa</taxon>
        <taxon>Platyhelminthes</taxon>
        <taxon>Rhabditophora</taxon>
        <taxon>Seriata</taxon>
        <taxon>Tricladida</taxon>
        <taxon>Continenticola</taxon>
        <taxon>Geoplanoidea</taxon>
        <taxon>Dugesiidae</taxon>
        <taxon>Schmidtea</taxon>
    </lineage>
</organism>
<keyword evidence="1" id="KW-1133">Transmembrane helix</keyword>
<feature type="transmembrane region" description="Helical" evidence="1">
    <location>
        <begin position="273"/>
        <end position="294"/>
    </location>
</feature>
<dbReference type="Pfam" id="PF07690">
    <property type="entry name" value="MFS_1"/>
    <property type="match status" value="1"/>
</dbReference>
<accession>A0A0H3YFM8</accession>
<dbReference type="InterPro" id="IPR036259">
    <property type="entry name" value="MFS_trans_sf"/>
</dbReference>
<dbReference type="EMBL" id="KT163737">
    <property type="protein sequence ID" value="AKN21687.1"/>
    <property type="molecule type" value="mRNA"/>
</dbReference>
<dbReference type="SUPFAM" id="SSF103473">
    <property type="entry name" value="MFS general substrate transporter"/>
    <property type="match status" value="1"/>
</dbReference>
<dbReference type="InterPro" id="IPR011701">
    <property type="entry name" value="MFS"/>
</dbReference>
<evidence type="ECO:0000313" key="2">
    <source>
        <dbReference type="EMBL" id="AKN21687.1"/>
    </source>
</evidence>
<feature type="transmembrane region" description="Helical" evidence="1">
    <location>
        <begin position="106"/>
        <end position="122"/>
    </location>
</feature>
<dbReference type="GO" id="GO:0022857">
    <property type="term" value="F:transmembrane transporter activity"/>
    <property type="evidence" value="ECO:0007669"/>
    <property type="project" value="InterPro"/>
</dbReference>
<feature type="transmembrane region" description="Helical" evidence="1">
    <location>
        <begin position="314"/>
        <end position="338"/>
    </location>
</feature>
<feature type="transmembrane region" description="Helical" evidence="1">
    <location>
        <begin position="455"/>
        <end position="476"/>
    </location>
</feature>
<dbReference type="Gene3D" id="1.20.1250.20">
    <property type="entry name" value="MFS general substrate transporter like domains"/>
    <property type="match status" value="1"/>
</dbReference>
<sequence>MCKYAITDWRKATLAIVCLIEMFFFTVIIYGFNSLSYVYKSLGVFSQLCDANNTRTFTNESQGFTTCFNQDLLYGNIFVIWVSFRSAMAIPGGIMMDHFGIKLSKIVGSIIFSIGCFLFGIVQYNSWLLIPAGCLTAYAALIVTMVNFSLADNFGSHKNLMISIESGVMGSSMLVFTMISLLYSIGVPLYGSFTVLAISSLITIICSSYFVLPYFIRTVDIPSFKSNYETITQDDFKDEEAKQELIVTMGLHRQRFLMNCFPTIWKAFFSKRYILNMLFFSMTLYRLIFFLSQMGSQLTYLFKNDMAMVKKLQFQSNLFFAFGIFASLFSGLLLDFQLKNTTAKVMKFYMTKQSDKHFYLYDQVYIIPCLMCATAIFIPSLLVGIPNQYVYYMIFVLFCIGRSFNACLLGSFIISSFPKKYFGTLVGITILFSGVINLSQILFNKLATPDKYPLVVNYAMISCPIISFLHPINLYFF</sequence>
<dbReference type="PANTHER" id="PTHR20765">
    <property type="entry name" value="SOLUTE CARRIER FAMILY 43 MEMBER 3-RELATED"/>
    <property type="match status" value="1"/>
</dbReference>
<feature type="transmembrane region" description="Helical" evidence="1">
    <location>
        <begin position="73"/>
        <end position="94"/>
    </location>
</feature>
<feature type="transmembrane region" description="Helical" evidence="1">
    <location>
        <begin position="160"/>
        <end position="183"/>
    </location>
</feature>
<feature type="transmembrane region" description="Helical" evidence="1">
    <location>
        <begin position="12"/>
        <end position="32"/>
    </location>
</feature>
<dbReference type="InterPro" id="IPR027197">
    <property type="entry name" value="SLC43A3"/>
</dbReference>
<feature type="transmembrane region" description="Helical" evidence="1">
    <location>
        <begin position="421"/>
        <end position="443"/>
    </location>
</feature>
<feature type="transmembrane region" description="Helical" evidence="1">
    <location>
        <begin position="359"/>
        <end position="383"/>
    </location>
</feature>
<reference evidence="2" key="1">
    <citation type="journal article" date="2015" name="Elife">
        <title>Stem cells and fluid flow drive cyst formation in an invertebrate excretory organ.</title>
        <authorList>
            <person name="Thi-Kim Vu H."/>
            <person name="Rink J.C."/>
            <person name="McKinney S.A."/>
            <person name="McClain M."/>
            <person name="Lakshmanaperumal N."/>
            <person name="Alexander R."/>
            <person name="Sanchez Alvarado A."/>
        </authorList>
    </citation>
    <scope>NUCLEOTIDE SEQUENCE</scope>
</reference>